<comment type="caution">
    <text evidence="2">The sequence shown here is derived from an EMBL/GenBank/DDBJ whole genome shotgun (WGS) entry which is preliminary data.</text>
</comment>
<reference evidence="2" key="1">
    <citation type="submission" date="2020-10" db="EMBL/GenBank/DDBJ databases">
        <authorList>
            <person name="Castelo-Branco R."/>
            <person name="Eusebio N."/>
            <person name="Adriana R."/>
            <person name="Vieira A."/>
            <person name="Brugerolle De Fraissinette N."/>
            <person name="Rezende De Castro R."/>
            <person name="Schneider M.P."/>
            <person name="Vasconcelos V."/>
            <person name="Leao P.N."/>
        </authorList>
    </citation>
    <scope>NUCLEOTIDE SEQUENCE</scope>
    <source>
        <strain evidence="2">LEGE 06105</strain>
    </source>
</reference>
<evidence type="ECO:0000313" key="2">
    <source>
        <dbReference type="EMBL" id="MBE9212304.1"/>
    </source>
</evidence>
<accession>A0A8J7F4I6</accession>
<protein>
    <submittedName>
        <fullName evidence="2">Uncharacterized protein</fullName>
    </submittedName>
</protein>
<dbReference type="AlphaFoldDB" id="A0A8J7F4I6"/>
<keyword evidence="1" id="KW-0175">Coiled coil</keyword>
<dbReference type="Proteomes" id="UP000620559">
    <property type="component" value="Unassembled WGS sequence"/>
</dbReference>
<name>A0A8J7F4I6_9CYAN</name>
<sequence length="126" mass="14485">MSKTKDVGVLLEDATVDTPLPKAKSFRVSCQGQIFRCREYNSRGNKYFYLEKNHQYKKLTQFLGKPEELNAVLIKEAAEKILLLMEKREAEFEAEVETEKDLRTIVMELQAEVARLSKKVDSLQAG</sequence>
<proteinExistence type="predicted"/>
<keyword evidence="3" id="KW-1185">Reference proteome</keyword>
<evidence type="ECO:0000256" key="1">
    <source>
        <dbReference type="SAM" id="Coils"/>
    </source>
</evidence>
<dbReference type="RefSeq" id="WP_193918113.1">
    <property type="nucleotide sequence ID" value="NZ_JADEWL010000013.1"/>
</dbReference>
<gene>
    <name evidence="2" type="ORF">IQ247_06210</name>
</gene>
<evidence type="ECO:0000313" key="3">
    <source>
        <dbReference type="Proteomes" id="UP000620559"/>
    </source>
</evidence>
<dbReference type="EMBL" id="JADEWL010000013">
    <property type="protein sequence ID" value="MBE9212304.1"/>
    <property type="molecule type" value="Genomic_DNA"/>
</dbReference>
<feature type="coiled-coil region" evidence="1">
    <location>
        <begin position="99"/>
        <end position="126"/>
    </location>
</feature>
<organism evidence="2 3">
    <name type="scientific">Plectonema cf. radiosum LEGE 06105</name>
    <dbReference type="NCBI Taxonomy" id="945769"/>
    <lineage>
        <taxon>Bacteria</taxon>
        <taxon>Bacillati</taxon>
        <taxon>Cyanobacteriota</taxon>
        <taxon>Cyanophyceae</taxon>
        <taxon>Oscillatoriophycideae</taxon>
        <taxon>Oscillatoriales</taxon>
        <taxon>Microcoleaceae</taxon>
        <taxon>Plectonema</taxon>
    </lineage>
</organism>